<dbReference type="GO" id="GO:0008836">
    <property type="term" value="F:diaminopimelate decarboxylase activity"/>
    <property type="evidence" value="ECO:0007669"/>
    <property type="project" value="UniProtKB-UniRule"/>
</dbReference>
<dbReference type="EC" id="4.1.1.20" evidence="5 6"/>
<dbReference type="EMBL" id="PYYB01000002">
    <property type="protein sequence ID" value="PTL56453.1"/>
    <property type="molecule type" value="Genomic_DNA"/>
</dbReference>
<evidence type="ECO:0000313" key="10">
    <source>
        <dbReference type="EMBL" id="PTL56453.1"/>
    </source>
</evidence>
<dbReference type="InterPro" id="IPR029066">
    <property type="entry name" value="PLP-binding_barrel"/>
</dbReference>
<dbReference type="Pfam" id="PF02784">
    <property type="entry name" value="Orn_Arg_deC_N"/>
    <property type="match status" value="1"/>
</dbReference>
<name>A0A2T4UF90_9ACTN</name>
<dbReference type="RefSeq" id="WP_107570172.1">
    <property type="nucleotide sequence ID" value="NZ_PYYB01000002.1"/>
</dbReference>
<evidence type="ECO:0000256" key="3">
    <source>
        <dbReference type="ARBA" id="ARBA00022898"/>
    </source>
</evidence>
<dbReference type="PANTHER" id="PTHR43727">
    <property type="entry name" value="DIAMINOPIMELATE DECARBOXYLASE"/>
    <property type="match status" value="1"/>
</dbReference>
<dbReference type="AlphaFoldDB" id="A0A2T4UF90"/>
<evidence type="ECO:0000256" key="1">
    <source>
        <dbReference type="ARBA" id="ARBA00001933"/>
    </source>
</evidence>
<feature type="active site" description="Proton donor" evidence="7">
    <location>
        <position position="353"/>
    </location>
</feature>
<keyword evidence="5" id="KW-0028">Amino-acid biosynthesis</keyword>
<feature type="binding site" evidence="5">
    <location>
        <begin position="284"/>
        <end position="287"/>
    </location>
    <ligand>
        <name>pyridoxal 5'-phosphate</name>
        <dbReference type="ChEBI" id="CHEBI:597326"/>
    </ligand>
</feature>
<keyword evidence="5 8" id="KW-0457">Lysine biosynthesis</keyword>
<reference evidence="10 11" key="1">
    <citation type="submission" date="2018-03" db="EMBL/GenBank/DDBJ databases">
        <title>Aquarubrobacter algicola gen. nov., sp. nov., a novel actinobacterium isolated from shallow eutrophic lake during the end of cyanobacterial harmful algal blooms.</title>
        <authorList>
            <person name="Chun S.J."/>
        </authorList>
    </citation>
    <scope>NUCLEOTIDE SEQUENCE [LARGE SCALE GENOMIC DNA]</scope>
    <source>
        <strain evidence="10 11">Seoho-28</strain>
    </source>
</reference>
<evidence type="ECO:0000256" key="7">
    <source>
        <dbReference type="PIRSR" id="PIRSR600183-50"/>
    </source>
</evidence>
<keyword evidence="3 5" id="KW-0663">Pyridoxal phosphate</keyword>
<protein>
    <recommendedName>
        <fullName evidence="5 6">Diaminopimelate decarboxylase</fullName>
        <shortName evidence="5">DAP decarboxylase</shortName>
        <shortName evidence="5">DAPDC</shortName>
        <ecNumber evidence="5 6">4.1.1.20</ecNumber>
    </recommendedName>
</protein>
<dbReference type="OrthoDB" id="9802241at2"/>
<dbReference type="GO" id="GO:0030170">
    <property type="term" value="F:pyridoxal phosphate binding"/>
    <property type="evidence" value="ECO:0007669"/>
    <property type="project" value="UniProtKB-UniRule"/>
</dbReference>
<keyword evidence="4 5" id="KW-0456">Lyase</keyword>
<dbReference type="PANTHER" id="PTHR43727:SF2">
    <property type="entry name" value="GROUP IV DECARBOXYLASE"/>
    <property type="match status" value="1"/>
</dbReference>
<comment type="function">
    <text evidence="5">Specifically catalyzes the decarboxylation of meso-diaminopimelate (meso-DAP) to L-lysine.</text>
</comment>
<dbReference type="InterPro" id="IPR000183">
    <property type="entry name" value="Orn/DAP/Arg_de-COase"/>
</dbReference>
<proteinExistence type="inferred from homology"/>
<feature type="binding site" evidence="5">
    <location>
        <position position="382"/>
    </location>
    <ligand>
        <name>pyridoxal 5'-phosphate</name>
        <dbReference type="ChEBI" id="CHEBI:597326"/>
    </ligand>
</feature>
<keyword evidence="2 5" id="KW-0210">Decarboxylase</keyword>
<dbReference type="SUPFAM" id="SSF50621">
    <property type="entry name" value="Alanine racemase C-terminal domain-like"/>
    <property type="match status" value="1"/>
</dbReference>
<comment type="caution">
    <text evidence="10">The sequence shown here is derived from an EMBL/GenBank/DDBJ whole genome shotgun (WGS) entry which is preliminary data.</text>
</comment>
<evidence type="ECO:0000256" key="8">
    <source>
        <dbReference type="RuleBase" id="RU003738"/>
    </source>
</evidence>
<comment type="similarity">
    <text evidence="5">Belongs to the Orn/Lys/Arg decarboxylase class-II family. LysA subfamily.</text>
</comment>
<evidence type="ECO:0000256" key="5">
    <source>
        <dbReference type="HAMAP-Rule" id="MF_02120"/>
    </source>
</evidence>
<sequence length="423" mass="44690">MAAAQQLSHVWPLGTTVDERGHLILGGCDAVELAREHGTPAYVVVVDDVRARARAFVQAFAARCDDFEVTFASKAFPCTAVYRLLAGEGIGCDVAGGGELALALRGGFEPARITLHGNAKSEDELRFAREAGVGTVVLDSLHDLERLERVVAADGRGPQTVLVRVTPDVRGETHAGISTGQADSKFGLGLAAAADAIARAQASPHLQLDGLHLHIGSQLLELAPFREAVRAIAGLGDFRTYNLGGGLGVAYTADQRPPSIEDYVEAKVSAVRELLGPGRRIVDEPGRALVANAGVTLYTVETIKQNVSTWVGVDGGMSDNLRPMLYGARYEAVLADRAAAEPQATVKLTGKHCESSDVIVDGAALPTPHVGDVVATPVTGAYGHAMANNYNGALRPPIVFVERGEATVVVRRETYEDLYARDC</sequence>
<dbReference type="NCBIfam" id="TIGR01048">
    <property type="entry name" value="lysA"/>
    <property type="match status" value="1"/>
</dbReference>
<dbReference type="Gene3D" id="3.20.20.10">
    <property type="entry name" value="Alanine racemase"/>
    <property type="match status" value="1"/>
</dbReference>
<dbReference type="GO" id="GO:0009089">
    <property type="term" value="P:lysine biosynthetic process via diaminopimelate"/>
    <property type="evidence" value="ECO:0007669"/>
    <property type="project" value="UniProtKB-UniRule"/>
</dbReference>
<comment type="subunit">
    <text evidence="5">Homodimer.</text>
</comment>
<dbReference type="FunFam" id="3.20.20.10:FF:000003">
    <property type="entry name" value="Diaminopimelate decarboxylase"/>
    <property type="match status" value="1"/>
</dbReference>
<dbReference type="Proteomes" id="UP000240739">
    <property type="component" value="Unassembled WGS sequence"/>
</dbReference>
<dbReference type="HAMAP" id="MF_02120">
    <property type="entry name" value="LysA"/>
    <property type="match status" value="1"/>
</dbReference>
<evidence type="ECO:0000259" key="9">
    <source>
        <dbReference type="Pfam" id="PF02784"/>
    </source>
</evidence>
<feature type="modified residue" description="N6-(pyridoxal phosphate)lysine" evidence="5 7">
    <location>
        <position position="74"/>
    </location>
</feature>
<dbReference type="PRINTS" id="PR01179">
    <property type="entry name" value="ODADCRBXLASE"/>
</dbReference>
<feature type="domain" description="Orn/DAP/Arg decarboxylase 2 N-terminal" evidence="9">
    <location>
        <begin position="47"/>
        <end position="291"/>
    </location>
</feature>
<evidence type="ECO:0000256" key="6">
    <source>
        <dbReference type="NCBIfam" id="TIGR01048"/>
    </source>
</evidence>
<evidence type="ECO:0000313" key="11">
    <source>
        <dbReference type="Proteomes" id="UP000240739"/>
    </source>
</evidence>
<dbReference type="InterPro" id="IPR002986">
    <property type="entry name" value="DAP_deCOOHase_LysA"/>
</dbReference>
<feature type="binding site" evidence="5">
    <location>
        <position position="326"/>
    </location>
    <ligand>
        <name>substrate</name>
    </ligand>
</feature>
<keyword evidence="11" id="KW-1185">Reference proteome</keyword>
<feature type="binding site" evidence="5">
    <location>
        <position position="382"/>
    </location>
    <ligand>
        <name>substrate</name>
    </ligand>
</feature>
<gene>
    <name evidence="5 10" type="primary">lysA</name>
    <name evidence="10" type="ORF">C7Y72_15950</name>
</gene>
<feature type="binding site" evidence="5">
    <location>
        <position position="287"/>
    </location>
    <ligand>
        <name>substrate</name>
    </ligand>
</feature>
<dbReference type="PRINTS" id="PR01181">
    <property type="entry name" value="DAPDCRBXLASE"/>
</dbReference>
<accession>A0A2T4UF90</accession>
<dbReference type="UniPathway" id="UPA00034">
    <property type="reaction ID" value="UER00027"/>
</dbReference>
<feature type="binding site" evidence="5">
    <location>
        <position position="322"/>
    </location>
    <ligand>
        <name>substrate</name>
    </ligand>
</feature>
<dbReference type="InterPro" id="IPR022644">
    <property type="entry name" value="De-COase2_N"/>
</dbReference>
<comment type="catalytic activity">
    <reaction evidence="5 8">
        <text>meso-2,6-diaminopimelate + H(+) = L-lysine + CO2</text>
        <dbReference type="Rhea" id="RHEA:15101"/>
        <dbReference type="ChEBI" id="CHEBI:15378"/>
        <dbReference type="ChEBI" id="CHEBI:16526"/>
        <dbReference type="ChEBI" id="CHEBI:32551"/>
        <dbReference type="ChEBI" id="CHEBI:57791"/>
        <dbReference type="EC" id="4.1.1.20"/>
    </reaction>
</comment>
<dbReference type="Gene3D" id="2.40.37.10">
    <property type="entry name" value="Lyase, Ornithine Decarboxylase, Chain A, domain 1"/>
    <property type="match status" value="1"/>
</dbReference>
<dbReference type="SUPFAM" id="SSF51419">
    <property type="entry name" value="PLP-binding barrel"/>
    <property type="match status" value="1"/>
</dbReference>
<evidence type="ECO:0000256" key="4">
    <source>
        <dbReference type="ARBA" id="ARBA00023239"/>
    </source>
</evidence>
<comment type="pathway">
    <text evidence="5 8">Amino-acid biosynthesis; L-lysine biosynthesis via DAP pathway; L-lysine from DL-2,6-diaminopimelate: step 1/1.</text>
</comment>
<feature type="binding site" evidence="5">
    <location>
        <position position="246"/>
    </location>
    <ligand>
        <name>pyridoxal 5'-phosphate</name>
        <dbReference type="ChEBI" id="CHEBI:597326"/>
    </ligand>
</feature>
<comment type="cofactor">
    <cofactor evidence="1 5 7 8">
        <name>pyridoxal 5'-phosphate</name>
        <dbReference type="ChEBI" id="CHEBI:597326"/>
    </cofactor>
</comment>
<organism evidence="10 11">
    <name type="scientific">Paraconexibacter algicola</name>
    <dbReference type="NCBI Taxonomy" id="2133960"/>
    <lineage>
        <taxon>Bacteria</taxon>
        <taxon>Bacillati</taxon>
        <taxon>Actinomycetota</taxon>
        <taxon>Thermoleophilia</taxon>
        <taxon>Solirubrobacterales</taxon>
        <taxon>Paraconexibacteraceae</taxon>
        <taxon>Paraconexibacter</taxon>
    </lineage>
</organism>
<dbReference type="CDD" id="cd06828">
    <property type="entry name" value="PLPDE_III_DapDC"/>
    <property type="match status" value="1"/>
</dbReference>
<evidence type="ECO:0000256" key="2">
    <source>
        <dbReference type="ARBA" id="ARBA00022793"/>
    </source>
</evidence>
<feature type="binding site" evidence="5">
    <location>
        <position position="354"/>
    </location>
    <ligand>
        <name>substrate</name>
    </ligand>
</feature>
<dbReference type="InterPro" id="IPR009006">
    <property type="entry name" value="Ala_racemase/Decarboxylase_C"/>
</dbReference>